<dbReference type="Gene3D" id="2.70.98.30">
    <property type="entry name" value="Golgi alpha-mannosidase II, domain 4"/>
    <property type="match status" value="1"/>
</dbReference>
<dbReference type="GO" id="GO:0046872">
    <property type="term" value="F:metal ion binding"/>
    <property type="evidence" value="ECO:0007669"/>
    <property type="project" value="UniProtKB-KW"/>
</dbReference>
<dbReference type="InterPro" id="IPR041147">
    <property type="entry name" value="GH38_C"/>
</dbReference>
<gene>
    <name evidence="6" type="ORF">GCM10007108_02500</name>
</gene>
<dbReference type="SMART" id="SM00872">
    <property type="entry name" value="Alpha-mann_mid"/>
    <property type="match status" value="1"/>
</dbReference>
<dbReference type="Pfam" id="PF17677">
    <property type="entry name" value="Glyco_hydro38C2"/>
    <property type="match status" value="1"/>
</dbReference>
<evidence type="ECO:0000259" key="5">
    <source>
        <dbReference type="SMART" id="SM00872"/>
    </source>
</evidence>
<dbReference type="SUPFAM" id="SSF88688">
    <property type="entry name" value="Families 57/38 glycoside transferase middle domain"/>
    <property type="match status" value="1"/>
</dbReference>
<dbReference type="PANTHER" id="PTHR46017:SF1">
    <property type="entry name" value="ALPHA-MANNOSIDASE 2C1"/>
    <property type="match status" value="1"/>
</dbReference>
<keyword evidence="2" id="KW-0479">Metal-binding</keyword>
<evidence type="ECO:0000313" key="6">
    <source>
        <dbReference type="EMBL" id="GGM67967.1"/>
    </source>
</evidence>
<dbReference type="GO" id="GO:0004559">
    <property type="term" value="F:alpha-mannosidase activity"/>
    <property type="evidence" value="ECO:0007669"/>
    <property type="project" value="InterPro"/>
</dbReference>
<dbReference type="InterPro" id="IPR015341">
    <property type="entry name" value="Glyco_hydro_38_cen"/>
</dbReference>
<reference evidence="6" key="1">
    <citation type="journal article" date="2014" name="Int. J. Syst. Evol. Microbiol.">
        <title>Complete genome sequence of Corynebacterium casei LMG S-19264T (=DSM 44701T), isolated from a smear-ripened cheese.</title>
        <authorList>
            <consortium name="US DOE Joint Genome Institute (JGI-PGF)"/>
            <person name="Walter F."/>
            <person name="Albersmeier A."/>
            <person name="Kalinowski J."/>
            <person name="Ruckert C."/>
        </authorList>
    </citation>
    <scope>NUCLEOTIDE SEQUENCE</scope>
    <source>
        <strain evidence="6">JCM 13583</strain>
    </source>
</reference>
<dbReference type="CDD" id="cd10789">
    <property type="entry name" value="GH38N_AMII_ER_cytosolic"/>
    <property type="match status" value="1"/>
</dbReference>
<name>A0AA37BQ24_9ARCH</name>
<dbReference type="Pfam" id="PF09261">
    <property type="entry name" value="Alpha-mann_mid"/>
    <property type="match status" value="1"/>
</dbReference>
<evidence type="ECO:0000256" key="1">
    <source>
        <dbReference type="ARBA" id="ARBA00009792"/>
    </source>
</evidence>
<evidence type="ECO:0000256" key="4">
    <source>
        <dbReference type="ARBA" id="ARBA00023295"/>
    </source>
</evidence>
<dbReference type="SUPFAM" id="SSF74650">
    <property type="entry name" value="Galactose mutarotase-like"/>
    <property type="match status" value="1"/>
</dbReference>
<dbReference type="InterPro" id="IPR000602">
    <property type="entry name" value="Glyco_hydro_38_N"/>
</dbReference>
<dbReference type="PANTHER" id="PTHR46017">
    <property type="entry name" value="ALPHA-MANNOSIDASE 2C1"/>
    <property type="match status" value="1"/>
</dbReference>
<protein>
    <recommendedName>
        <fullName evidence="5">Glycoside hydrolase family 38 central domain-containing protein</fullName>
    </recommendedName>
</protein>
<dbReference type="InterPro" id="IPR027291">
    <property type="entry name" value="Glyco_hydro_38_N_sf"/>
</dbReference>
<dbReference type="Gene3D" id="1.20.1270.50">
    <property type="entry name" value="Glycoside hydrolase family 38, central domain"/>
    <property type="match status" value="1"/>
</dbReference>
<dbReference type="AlphaFoldDB" id="A0AA37BQ24"/>
<comment type="caution">
    <text evidence="6">The sequence shown here is derived from an EMBL/GenBank/DDBJ whole genome shotgun (WGS) entry which is preliminary data.</text>
</comment>
<dbReference type="InterPro" id="IPR028995">
    <property type="entry name" value="Glyco_hydro_57/38_cen_sf"/>
</dbReference>
<dbReference type="EMBL" id="BMNY01000001">
    <property type="protein sequence ID" value="GGM67967.1"/>
    <property type="molecule type" value="Genomic_DNA"/>
</dbReference>
<evidence type="ECO:0000313" key="7">
    <source>
        <dbReference type="Proteomes" id="UP000632195"/>
    </source>
</evidence>
<dbReference type="RefSeq" id="WP_188679645.1">
    <property type="nucleotide sequence ID" value="NZ_BMNY01000001.1"/>
</dbReference>
<dbReference type="Proteomes" id="UP000632195">
    <property type="component" value="Unassembled WGS sequence"/>
</dbReference>
<keyword evidence="4" id="KW-0326">Glycosidase</keyword>
<organism evidence="6 7">
    <name type="scientific">Thermogymnomonas acidicola</name>
    <dbReference type="NCBI Taxonomy" id="399579"/>
    <lineage>
        <taxon>Archaea</taxon>
        <taxon>Methanobacteriati</taxon>
        <taxon>Thermoplasmatota</taxon>
        <taxon>Thermoplasmata</taxon>
        <taxon>Thermoplasmatales</taxon>
        <taxon>Thermogymnomonas</taxon>
    </lineage>
</organism>
<dbReference type="InterPro" id="IPR011330">
    <property type="entry name" value="Glyco_hydro/deAcase_b/a-brl"/>
</dbReference>
<accession>A0AA37BQ24</accession>
<dbReference type="InterPro" id="IPR011682">
    <property type="entry name" value="Glyco_hydro_38_C"/>
</dbReference>
<evidence type="ECO:0000256" key="3">
    <source>
        <dbReference type="ARBA" id="ARBA00022801"/>
    </source>
</evidence>
<dbReference type="GO" id="GO:0006013">
    <property type="term" value="P:mannose metabolic process"/>
    <property type="evidence" value="ECO:0007669"/>
    <property type="project" value="InterPro"/>
</dbReference>
<reference evidence="6" key="2">
    <citation type="submission" date="2022-09" db="EMBL/GenBank/DDBJ databases">
        <authorList>
            <person name="Sun Q."/>
            <person name="Ohkuma M."/>
        </authorList>
    </citation>
    <scope>NUCLEOTIDE SEQUENCE</scope>
    <source>
        <strain evidence="6">JCM 13583</strain>
    </source>
</reference>
<dbReference type="GO" id="GO:0009313">
    <property type="term" value="P:oligosaccharide catabolic process"/>
    <property type="evidence" value="ECO:0007669"/>
    <property type="project" value="TreeGrafter"/>
</dbReference>
<dbReference type="InterPro" id="IPR011013">
    <property type="entry name" value="Gal_mutarotase_sf_dom"/>
</dbReference>
<keyword evidence="3" id="KW-0378">Hydrolase</keyword>
<dbReference type="Pfam" id="PF01074">
    <property type="entry name" value="Glyco_hydro_38N"/>
    <property type="match status" value="1"/>
</dbReference>
<evidence type="ECO:0000256" key="2">
    <source>
        <dbReference type="ARBA" id="ARBA00022723"/>
    </source>
</evidence>
<dbReference type="Pfam" id="PF07748">
    <property type="entry name" value="Glyco_hydro_38C"/>
    <property type="match status" value="1"/>
</dbReference>
<dbReference type="Gene3D" id="3.20.110.10">
    <property type="entry name" value="Glycoside hydrolase 38, N terminal domain"/>
    <property type="match status" value="1"/>
</dbReference>
<sequence>MWSSVELKVSRKIDDIISMSHTYVERLSSITLNGRDVAMPFSVPADPDTVFDIRLDVSLPGLAEGEVYLLLVDMSGIGTVYTDGMKNQAIDPGHRYVVLKERPHGICVKATPTSLFGSNMWRFAVNEVMITKTHWEKFSRALRLRGLTKYFAQNGDMASLSSVLDGLYSVHGTPNVMQLAATRLMGHLTYRSYEEVVDFYSSPVSQSAISDLEPGTYALAAIDAPLGAPAVKLNACIYFIGHCHIDAAWLWPYSETRRKVERSFLNVVKLYRDGYSFVYAQSSALYYRWLELMDSDLFTEIGRLVRSGLWLPVGGMWVESDTNLILGESLARQFLFGQRYFEQRLGRRARIGWLPDTFGFSAQLPQIMGKSGIGAFVTHKLRWNDTTKFPHNFFVWVGIDGSRIPAMLVNDTYNGSMDYGEIARAVSGVREREVPYAYLFGHGDGGGGPSVEMLELLRYVHEIAGGAHTIFSEEEMLCDVLQSSGSAEEVHGELYVENHRGTYTTNSRVKKMVSRLEDLLLAADFVASLQTIGGQRAGVDTLRDDWEALLTAQFHDVIPGSANYFAYSEAFADLGKSLDRVSKFIADQVSDFSGRRGLAGGYIVLNRSRYGISAVLDASSDLINLTGEALGGHMVINASPLSLTVLGSIQRAEDAGDQGPGFTIEQSGGEIRVATRQYEFSLHQDGSFSLSRGGNALIQRASTEVLEDLPAKFDAWNIDHDTISERHTLKRVDVRVWAERRGRILTLGSRTAYEDGSVVEQKFTLDARSEVIGVENSIRPAGREKLVKTFLRSGIGSSKLTCEVPFGVVERDFGNKGMDPRFEFPALRFVNWSDGSSGFSIVSREIHGYSFVGGELGISLAKFPLYPNPFSDADGVSNKFYILPDSDYREVYRKCNFVLYPPILCRTWGGGNADNSGEIMSVEGEGVEVESVKPAESGKGIVIRAYSLDSPAAVRITAPWIRDMSESNITEDDGPAIQGSEVHFKKFEIKTLFVPFQAGT</sequence>
<comment type="similarity">
    <text evidence="1">Belongs to the glycosyl hydrolase 38 family.</text>
</comment>
<keyword evidence="7" id="KW-1185">Reference proteome</keyword>
<dbReference type="SUPFAM" id="SSF88713">
    <property type="entry name" value="Glycoside hydrolase/deacetylase"/>
    <property type="match status" value="1"/>
</dbReference>
<proteinExistence type="inferred from homology"/>
<dbReference type="GO" id="GO:0030246">
    <property type="term" value="F:carbohydrate binding"/>
    <property type="evidence" value="ECO:0007669"/>
    <property type="project" value="InterPro"/>
</dbReference>
<feature type="domain" description="Glycoside hydrolase family 38 central" evidence="5">
    <location>
        <begin position="497"/>
        <end position="574"/>
    </location>
</feature>
<dbReference type="InterPro" id="IPR037094">
    <property type="entry name" value="Glyco_hydro_38_cen_sf"/>
</dbReference>